<dbReference type="Pfam" id="PF13450">
    <property type="entry name" value="NAD_binding_8"/>
    <property type="match status" value="1"/>
</dbReference>
<reference evidence="2 3" key="1">
    <citation type="submission" date="2020-10" db="EMBL/GenBank/DDBJ databases">
        <authorList>
            <person name="Sedaghatjoo S."/>
        </authorList>
    </citation>
    <scope>NUCLEOTIDE SEQUENCE [LARGE SCALE GENOMIC DNA]</scope>
    <source>
        <strain evidence="2 3">LLFL</strain>
    </source>
</reference>
<organism evidence="2 3">
    <name type="scientific">Tilletia laevis</name>
    <dbReference type="NCBI Taxonomy" id="157183"/>
    <lineage>
        <taxon>Eukaryota</taxon>
        <taxon>Fungi</taxon>
        <taxon>Dikarya</taxon>
        <taxon>Basidiomycota</taxon>
        <taxon>Ustilaginomycotina</taxon>
        <taxon>Exobasidiomycetes</taxon>
        <taxon>Tilletiales</taxon>
        <taxon>Tilletiaceae</taxon>
        <taxon>Tilletia</taxon>
    </lineage>
</organism>
<evidence type="ECO:0000256" key="1">
    <source>
        <dbReference type="ARBA" id="ARBA00010139"/>
    </source>
</evidence>
<dbReference type="SUPFAM" id="SSF51905">
    <property type="entry name" value="FAD/NAD(P)-binding domain"/>
    <property type="match status" value="1"/>
</dbReference>
<dbReference type="EMBL" id="CAJHJF010003823">
    <property type="protein sequence ID" value="CAD6938520.1"/>
    <property type="molecule type" value="Genomic_DNA"/>
</dbReference>
<dbReference type="InterPro" id="IPR036188">
    <property type="entry name" value="FAD/NAD-bd_sf"/>
</dbReference>
<proteinExistence type="inferred from homology"/>
<gene>
    <name evidence="2" type="ORF">JKILLFL_G2538</name>
</gene>
<sequence>MTADVRYSHVIILGAGVSGIATAAQLQNKFGIHDVRIFERYREPGGVWHINNYPGCGVDIPSSLYSYSFEQRGDWTKAWIERDEILGYYQSVFFKYGLQNRTSFCTEAVACRWDETTCLWHVYTRKAVQPENDAKKDHESEPVSDDLSQYEHSVCRILVNAVGPIFHSARWNTNVDLKDKRVILVGNGCSGAQIFERLSPQVKSLTQLGRSKHHYLPLPDILDSAPVVFLRRHFPNVVRCIVFLYLESTFRAFRLIKGKAQRAFSADESRRHIIKTAPAKYHDILIPDSQKLLVGCKRRVLDYGYVKALNRDNVDLKAANVATIKENSVVLDSGEELPADAIVLATGFSLDDTGGSLKFYGRDGRDLKQYMREEFREPTTYRSTMMANFPNLFMIMSGTNSTTGHSSVVFSAECQIEWMFRVAKDIIRDRSRPSEYELKFGGSDVSKDPRRKFPTVEPKREAQVKEMLWMQENMQQYVFSSKCGSWYEDKQAGSITALYAGTQIDFWRRSRFPVWNDMVYANLSDGRTSSTRTWSERWGDWLRLGDVGKPKTTMNRKMEGGRIIDPGH</sequence>
<dbReference type="PANTHER" id="PTHR42877">
    <property type="entry name" value="L-ORNITHINE N(5)-MONOOXYGENASE-RELATED"/>
    <property type="match status" value="1"/>
</dbReference>
<accession>A0A9N8LS53</accession>
<comment type="caution">
    <text evidence="2">The sequence shown here is derived from an EMBL/GenBank/DDBJ whole genome shotgun (WGS) entry which is preliminary data.</text>
</comment>
<dbReference type="InterPro" id="IPR051209">
    <property type="entry name" value="FAD-bind_Monooxygenase_sf"/>
</dbReference>
<dbReference type="Gene3D" id="3.50.50.60">
    <property type="entry name" value="FAD/NAD(P)-binding domain"/>
    <property type="match status" value="3"/>
</dbReference>
<protein>
    <submittedName>
        <fullName evidence="2">Uncharacterized protein</fullName>
    </submittedName>
</protein>
<keyword evidence="3" id="KW-1185">Reference proteome</keyword>
<name>A0A9N8LS53_9BASI</name>
<dbReference type="PANTHER" id="PTHR42877:SF5">
    <property type="entry name" value="L-ORNITHINE N(5)-MONOOXYGENASE-RELATED"/>
    <property type="match status" value="1"/>
</dbReference>
<evidence type="ECO:0000313" key="2">
    <source>
        <dbReference type="EMBL" id="CAD6938520.1"/>
    </source>
</evidence>
<dbReference type="AlphaFoldDB" id="A0A9N8LS53"/>
<comment type="similarity">
    <text evidence="1">Belongs to the FAD-binding monooxygenase family.</text>
</comment>
<dbReference type="Proteomes" id="UP000836404">
    <property type="component" value="Unassembled WGS sequence"/>
</dbReference>
<evidence type="ECO:0000313" key="3">
    <source>
        <dbReference type="Proteomes" id="UP000836404"/>
    </source>
</evidence>